<sequence>MLKLYQILSARGSEHKVARAENKRGRRPSFRIVRRLVRSAAATFEIRSNLFKNVHRVKLGFGCIAGSSG</sequence>
<name>A0A1F8AQQ6_9BACT</name>
<dbReference type="AlphaFoldDB" id="A0A1F8AQQ6"/>
<evidence type="ECO:0000313" key="2">
    <source>
        <dbReference type="Proteomes" id="UP000178603"/>
    </source>
</evidence>
<gene>
    <name evidence="1" type="ORF">A3E44_02780</name>
</gene>
<organism evidence="1 2">
    <name type="scientific">Candidatus Woesebacteria bacterium RIFCSPHIGHO2_12_FULL_41_24</name>
    <dbReference type="NCBI Taxonomy" id="1802510"/>
    <lineage>
        <taxon>Bacteria</taxon>
        <taxon>Candidatus Woeseibacteriota</taxon>
    </lineage>
</organism>
<comment type="caution">
    <text evidence="1">The sequence shown here is derived from an EMBL/GenBank/DDBJ whole genome shotgun (WGS) entry which is preliminary data.</text>
</comment>
<reference evidence="1 2" key="1">
    <citation type="journal article" date="2016" name="Nat. Commun.">
        <title>Thousands of microbial genomes shed light on interconnected biogeochemical processes in an aquifer system.</title>
        <authorList>
            <person name="Anantharaman K."/>
            <person name="Brown C.T."/>
            <person name="Hug L.A."/>
            <person name="Sharon I."/>
            <person name="Castelle C.J."/>
            <person name="Probst A.J."/>
            <person name="Thomas B.C."/>
            <person name="Singh A."/>
            <person name="Wilkins M.J."/>
            <person name="Karaoz U."/>
            <person name="Brodie E.L."/>
            <person name="Williams K.H."/>
            <person name="Hubbard S.S."/>
            <person name="Banfield J.F."/>
        </authorList>
    </citation>
    <scope>NUCLEOTIDE SEQUENCE [LARGE SCALE GENOMIC DNA]</scope>
</reference>
<dbReference type="Proteomes" id="UP000178603">
    <property type="component" value="Unassembled WGS sequence"/>
</dbReference>
<dbReference type="EMBL" id="MGGW01000018">
    <property type="protein sequence ID" value="OGM54103.1"/>
    <property type="molecule type" value="Genomic_DNA"/>
</dbReference>
<evidence type="ECO:0000313" key="1">
    <source>
        <dbReference type="EMBL" id="OGM54103.1"/>
    </source>
</evidence>
<proteinExistence type="predicted"/>
<accession>A0A1F8AQQ6</accession>
<protein>
    <submittedName>
        <fullName evidence="1">Uncharacterized protein</fullName>
    </submittedName>
</protein>